<dbReference type="InterPro" id="IPR036322">
    <property type="entry name" value="WD40_repeat_dom_sf"/>
</dbReference>
<reference evidence="3" key="1">
    <citation type="submission" date="2023-03" db="EMBL/GenBank/DDBJ databases">
        <title>Complete genome of Cladonia borealis.</title>
        <authorList>
            <person name="Park H."/>
        </authorList>
    </citation>
    <scope>NUCLEOTIDE SEQUENCE</scope>
    <source>
        <strain evidence="3">ANT050790</strain>
    </source>
</reference>
<gene>
    <name evidence="3" type="ORF">JMJ35_003037</name>
</gene>
<keyword evidence="4" id="KW-1185">Reference proteome</keyword>
<dbReference type="GO" id="GO:0043291">
    <property type="term" value="C:RAVE complex"/>
    <property type="evidence" value="ECO:0007669"/>
    <property type="project" value="TreeGrafter"/>
</dbReference>
<name>A0AA39R416_9LECA</name>
<dbReference type="EMBL" id="JAFEKC020000005">
    <property type="protein sequence ID" value="KAK0514420.1"/>
    <property type="molecule type" value="Genomic_DNA"/>
</dbReference>
<dbReference type="Gene3D" id="2.130.10.10">
    <property type="entry name" value="YVTN repeat-like/Quinoprotein amine dehydrogenase"/>
    <property type="match status" value="1"/>
</dbReference>
<feature type="domain" description="RAVE complex protein Rav1 C-terminal" evidence="2">
    <location>
        <begin position="607"/>
        <end position="1242"/>
    </location>
</feature>
<accession>A0AA39R416</accession>
<sequence length="1318" mass="148244">MRTVLPGKPQAKLQALCTAQWEGLRLVVYISGSALVILGGPHELIQTIYHDEHSELDAVAVDEATGKIATCSSKEVTIYKPYGREEGVLKWSFQSALELPDADTSSLTLSWGSEEELLVGSSSLRLYQTSEDDSLIWTRSLPKPVKIANFSHDSSLIASTGLSDRLIKLWRRQSFGSDDTRFDFTYLPHPTAVTAIHWRKSHHEHVLDSVLFSICADSKVRIWAATDPHGLQTLQLWGEIDMQESIQFRQIGNGAQSCERYAFIIDSQDFTFATERAIQAASVRPDDGQCENHALEHLVEIAKTSPEVCVVVDRRGNMSAWGLENVGGKVRKNTDKFNVAHVENVNLLFLEDVKPNENNVQFVNFCMQKSDAPFSLLVHHFDGRIVWFESKLDRLFDPSPRQDRVDAKALWTGHDGSIKKIVRSVSGKALISRTNDNEGLIWKQASDRMGMALTRSSSLSCPEHIHRTWALKGGDFVIVLHHHSISLWDARSPIAEQVVSCSFEAAGKPLCLLPLPHPNLKSPVSFMAIITSKMEAIVWEVRLPSKPQVRSNIYQGVTMKHFCSSHLGLQDDLEFILPVDPAGSRPTAPGFLDTFAKDLAISYTANGVLRAWTATLDPKSSRVDWLVTSTIETDIDSPSLASASSIRKIAVVDKEKTGLTIWDPWSSQLEYEAKYEPSDTIRDLDWSSTPDEQSILAVGFPQRVVILAQMRYDYLNAGPAWAPIREIRVKELTSHPIGDSVWLGSGNLVVGAGNQLYVYDKDVATSDDMIVDLAVPIHQQRSLDIFDLVTYLNGPLPVFHPQFLAQCILAGKLVQVQKIIINLFKALKFFTLGDELDSFVSLSPIDFYTEAEEISHATRKEMRSSYAEFADDDEPETVTEDLAASVNEHLTKLALPQLSSQEQFHLADIIECVATAEKHRRSMDENAMRYLLFFRQHMIRKSQSPAAQVQITWREIAWAYHSGSQDILVDLVSRQFHGRMLWEHVRESGMFMWMTDVNALRAQFEVVARNEYTKTDEKNPIDCSLYYLALKKKNVLLGLWRMAAWNREQSGTQKLLKNDFSEPRWKTAALKNAYALLGKRRFEYAAAFFLLAGNLQDAVNVCSHQLDDLQLAIAIARVYDGDDSLVLRSLLEDKVLPQAALEGNRWLATWAFWMLGRRDMAVRVLIHPVYTLVDSPSTPNLQAKSYLSSDPALVVLYKQLREKTLQTLKGASKVSPRAEWEFVIQNARLYDRMGCDLLALDLVRNWEFLQQPKRMSVNGNGESAPDPRKMLRRRSSLVVDDMSSLRSGHEQKVKSGGKPAPTVFEEPDAGSLLDSFGF</sequence>
<evidence type="ECO:0000313" key="4">
    <source>
        <dbReference type="Proteomes" id="UP001166286"/>
    </source>
</evidence>
<dbReference type="Proteomes" id="UP001166286">
    <property type="component" value="Unassembled WGS sequence"/>
</dbReference>
<dbReference type="InterPro" id="IPR015943">
    <property type="entry name" value="WD40/YVTN_repeat-like_dom_sf"/>
</dbReference>
<comment type="caution">
    <text evidence="3">The sequence shown here is derived from an EMBL/GenBank/DDBJ whole genome shotgun (WGS) entry which is preliminary data.</text>
</comment>
<dbReference type="InterPro" id="IPR022033">
    <property type="entry name" value="Rav1p_C"/>
</dbReference>
<evidence type="ECO:0000313" key="3">
    <source>
        <dbReference type="EMBL" id="KAK0514420.1"/>
    </source>
</evidence>
<dbReference type="Pfam" id="PF12234">
    <property type="entry name" value="Rav1p_C"/>
    <property type="match status" value="1"/>
</dbReference>
<dbReference type="PANTHER" id="PTHR13950:SF9">
    <property type="entry name" value="RABCONNECTIN-3A"/>
    <property type="match status" value="1"/>
</dbReference>
<proteinExistence type="predicted"/>
<dbReference type="PANTHER" id="PTHR13950">
    <property type="entry name" value="RABCONNECTIN-RELATED"/>
    <property type="match status" value="1"/>
</dbReference>
<dbReference type="InterPro" id="IPR052208">
    <property type="entry name" value="DmX-like/RAVE_component"/>
</dbReference>
<dbReference type="SMART" id="SM00320">
    <property type="entry name" value="WD40"/>
    <property type="match status" value="6"/>
</dbReference>
<evidence type="ECO:0000259" key="2">
    <source>
        <dbReference type="Pfam" id="PF12234"/>
    </source>
</evidence>
<dbReference type="GO" id="GO:0007035">
    <property type="term" value="P:vacuolar acidification"/>
    <property type="evidence" value="ECO:0007669"/>
    <property type="project" value="TreeGrafter"/>
</dbReference>
<organism evidence="3 4">
    <name type="scientific">Cladonia borealis</name>
    <dbReference type="NCBI Taxonomy" id="184061"/>
    <lineage>
        <taxon>Eukaryota</taxon>
        <taxon>Fungi</taxon>
        <taxon>Dikarya</taxon>
        <taxon>Ascomycota</taxon>
        <taxon>Pezizomycotina</taxon>
        <taxon>Lecanoromycetes</taxon>
        <taxon>OSLEUM clade</taxon>
        <taxon>Lecanoromycetidae</taxon>
        <taxon>Lecanorales</taxon>
        <taxon>Lecanorineae</taxon>
        <taxon>Cladoniaceae</taxon>
        <taxon>Cladonia</taxon>
    </lineage>
</organism>
<dbReference type="SUPFAM" id="SSF50978">
    <property type="entry name" value="WD40 repeat-like"/>
    <property type="match status" value="1"/>
</dbReference>
<protein>
    <recommendedName>
        <fullName evidence="2">RAVE complex protein Rav1 C-terminal domain-containing protein</fullName>
    </recommendedName>
</protein>
<evidence type="ECO:0000256" key="1">
    <source>
        <dbReference type="SAM" id="MobiDB-lite"/>
    </source>
</evidence>
<dbReference type="InterPro" id="IPR001680">
    <property type="entry name" value="WD40_rpt"/>
</dbReference>
<feature type="region of interest" description="Disordered" evidence="1">
    <location>
        <begin position="1283"/>
        <end position="1318"/>
    </location>
</feature>